<keyword evidence="1" id="KW-0472">Membrane</keyword>
<dbReference type="RefSeq" id="WP_374612827.1">
    <property type="nucleotide sequence ID" value="NZ_JBHUEL010000011.1"/>
</dbReference>
<reference evidence="4" key="1">
    <citation type="journal article" date="2019" name="Int. J. Syst. Evol. Microbiol.">
        <title>The Global Catalogue of Microorganisms (GCM) 10K type strain sequencing project: providing services to taxonomists for standard genome sequencing and annotation.</title>
        <authorList>
            <consortium name="The Broad Institute Genomics Platform"/>
            <consortium name="The Broad Institute Genome Sequencing Center for Infectious Disease"/>
            <person name="Wu L."/>
            <person name="Ma J."/>
        </authorList>
    </citation>
    <scope>NUCLEOTIDE SEQUENCE [LARGE SCALE GENOMIC DNA]</scope>
    <source>
        <strain evidence="4">CGMCC 1.12449</strain>
    </source>
</reference>
<dbReference type="Proteomes" id="UP001597215">
    <property type="component" value="Unassembled WGS sequence"/>
</dbReference>
<evidence type="ECO:0000259" key="2">
    <source>
        <dbReference type="Pfam" id="PF03703"/>
    </source>
</evidence>
<keyword evidence="1" id="KW-1133">Transmembrane helix</keyword>
<comment type="caution">
    <text evidence="3">The sequence shown here is derived from an EMBL/GenBank/DDBJ whole genome shotgun (WGS) entry which is preliminary data.</text>
</comment>
<evidence type="ECO:0000313" key="3">
    <source>
        <dbReference type="EMBL" id="MFD1767842.1"/>
    </source>
</evidence>
<protein>
    <submittedName>
        <fullName evidence="3">PH domain-containing protein</fullName>
    </submittedName>
</protein>
<dbReference type="PANTHER" id="PTHR34473:SF2">
    <property type="entry name" value="UPF0699 TRANSMEMBRANE PROTEIN YDBT"/>
    <property type="match status" value="1"/>
</dbReference>
<feature type="transmembrane region" description="Helical" evidence="1">
    <location>
        <begin position="41"/>
        <end position="60"/>
    </location>
</feature>
<accession>A0ABW4MJX1</accession>
<keyword evidence="4" id="KW-1185">Reference proteome</keyword>
<organism evidence="3 4">
    <name type="scientific">Sphingorhabdus buctiana</name>
    <dbReference type="NCBI Taxonomy" id="1508805"/>
    <lineage>
        <taxon>Bacteria</taxon>
        <taxon>Pseudomonadati</taxon>
        <taxon>Pseudomonadota</taxon>
        <taxon>Alphaproteobacteria</taxon>
        <taxon>Sphingomonadales</taxon>
        <taxon>Sphingomonadaceae</taxon>
        <taxon>Sphingorhabdus</taxon>
    </lineage>
</organism>
<dbReference type="EMBL" id="JBHUEL010000011">
    <property type="protein sequence ID" value="MFD1767842.1"/>
    <property type="molecule type" value="Genomic_DNA"/>
</dbReference>
<feature type="transmembrane region" description="Helical" evidence="1">
    <location>
        <begin position="12"/>
        <end position="35"/>
    </location>
</feature>
<keyword evidence="1" id="KW-0812">Transmembrane</keyword>
<sequence length="155" mass="17356">MDEPDQLKPLDPAYVTVMRISAALMAVPLLFGAIILETAQFTASGLFIIPAAFLAVWAVFRVPSRRFARWHYTLGTDRLRIVRGYLFFSDTVVPLGRIQHIDVHQGPIMRRYDLATLTVHTAGNHNSSVSLPGLRHADAVEMREAIREYIKAAQA</sequence>
<dbReference type="InterPro" id="IPR005182">
    <property type="entry name" value="YdbS-like_PH"/>
</dbReference>
<dbReference type="PANTHER" id="PTHR34473">
    <property type="entry name" value="UPF0699 TRANSMEMBRANE PROTEIN YDBS"/>
    <property type="match status" value="1"/>
</dbReference>
<proteinExistence type="predicted"/>
<name>A0ABW4MJX1_9SPHN</name>
<gene>
    <name evidence="3" type="ORF">ACFSAG_13425</name>
</gene>
<feature type="domain" description="YdbS-like PH" evidence="2">
    <location>
        <begin position="68"/>
        <end position="146"/>
    </location>
</feature>
<dbReference type="Pfam" id="PF03703">
    <property type="entry name" value="bPH_2"/>
    <property type="match status" value="1"/>
</dbReference>
<evidence type="ECO:0000256" key="1">
    <source>
        <dbReference type="SAM" id="Phobius"/>
    </source>
</evidence>
<evidence type="ECO:0000313" key="4">
    <source>
        <dbReference type="Proteomes" id="UP001597215"/>
    </source>
</evidence>